<proteinExistence type="predicted"/>
<protein>
    <submittedName>
        <fullName evidence="1">Uncharacterized protein</fullName>
    </submittedName>
</protein>
<keyword evidence="2" id="KW-1185">Reference proteome</keyword>
<dbReference type="EMBL" id="LHQQ01000062">
    <property type="protein sequence ID" value="KOS44380.1"/>
    <property type="molecule type" value="Genomic_DNA"/>
</dbReference>
<evidence type="ECO:0000313" key="2">
    <source>
        <dbReference type="Proteomes" id="UP000037696"/>
    </source>
</evidence>
<reference evidence="1 2" key="1">
    <citation type="submission" date="2015-08" db="EMBL/GenBank/DDBJ databases">
        <title>Genome sequencing of Penicillium nordicum.</title>
        <authorList>
            <person name="Nguyen H.D."/>
            <person name="Seifert K.A."/>
        </authorList>
    </citation>
    <scope>NUCLEOTIDE SEQUENCE [LARGE SCALE GENOMIC DNA]</scope>
    <source>
        <strain evidence="1 2">DAOMC 185683</strain>
    </source>
</reference>
<dbReference type="Proteomes" id="UP000037696">
    <property type="component" value="Unassembled WGS sequence"/>
</dbReference>
<gene>
    <name evidence="1" type="ORF">ACN38_g4690</name>
</gene>
<evidence type="ECO:0000313" key="1">
    <source>
        <dbReference type="EMBL" id="KOS44380.1"/>
    </source>
</evidence>
<accession>A0A0M8PBM6</accession>
<sequence>MSANMETNARNYDQHRLIHQSTSLNQLPGTGIYLNFNEFNLISYNNQYIYKRKRSVTLNYLISNRCLFPMSDYAWLTFEVFKSLISIGQKLLARESSKAKGGSTHNTYFYRAETIVLLTESPFRF</sequence>
<dbReference type="AlphaFoldDB" id="A0A0M8PBM6"/>
<name>A0A0M8PBM6_9EURO</name>
<organism evidence="1 2">
    <name type="scientific">Penicillium nordicum</name>
    <dbReference type="NCBI Taxonomy" id="229535"/>
    <lineage>
        <taxon>Eukaryota</taxon>
        <taxon>Fungi</taxon>
        <taxon>Dikarya</taxon>
        <taxon>Ascomycota</taxon>
        <taxon>Pezizomycotina</taxon>
        <taxon>Eurotiomycetes</taxon>
        <taxon>Eurotiomycetidae</taxon>
        <taxon>Eurotiales</taxon>
        <taxon>Aspergillaceae</taxon>
        <taxon>Penicillium</taxon>
    </lineage>
</organism>
<comment type="caution">
    <text evidence="1">The sequence shown here is derived from an EMBL/GenBank/DDBJ whole genome shotgun (WGS) entry which is preliminary data.</text>
</comment>